<dbReference type="SUPFAM" id="SSF69304">
    <property type="entry name" value="Tricorn protease N-terminal domain"/>
    <property type="match status" value="1"/>
</dbReference>
<dbReference type="Gene3D" id="2.120.10.30">
    <property type="entry name" value="TolB, C-terminal domain"/>
    <property type="match status" value="1"/>
</dbReference>
<accession>A0ABW2RJP2</accession>
<organism evidence="2 3">
    <name type="scientific">Laceyella putida</name>
    <dbReference type="NCBI Taxonomy" id="110101"/>
    <lineage>
        <taxon>Bacteria</taxon>
        <taxon>Bacillati</taxon>
        <taxon>Bacillota</taxon>
        <taxon>Bacilli</taxon>
        <taxon>Bacillales</taxon>
        <taxon>Thermoactinomycetaceae</taxon>
        <taxon>Laceyella</taxon>
    </lineage>
</organism>
<comment type="caution">
    <text evidence="2">The sequence shown here is derived from an EMBL/GenBank/DDBJ whole genome shotgun (WGS) entry which is preliminary data.</text>
</comment>
<keyword evidence="1" id="KW-0732">Signal</keyword>
<dbReference type="InterPro" id="IPR011042">
    <property type="entry name" value="6-blade_b-propeller_TolB-like"/>
</dbReference>
<sequence>MKKVAIAALTVGLAVAAWNAPALAAALTPKIFYNSDVEGPSNVYMMNTDGTQKENLSQSSLRGRYFGSVSPDGTEVVMFGQTDDLDHDGGLDYALFIKKIGNPEPPQMIANDDARDKFEPRFFPTDGSKIAFIKHDLDGSKDVYVLDRNTGEQKELFDPDTVKN</sequence>
<dbReference type="Proteomes" id="UP001596500">
    <property type="component" value="Unassembled WGS sequence"/>
</dbReference>
<reference evidence="3" key="1">
    <citation type="journal article" date="2019" name="Int. J. Syst. Evol. Microbiol.">
        <title>The Global Catalogue of Microorganisms (GCM) 10K type strain sequencing project: providing services to taxonomists for standard genome sequencing and annotation.</title>
        <authorList>
            <consortium name="The Broad Institute Genomics Platform"/>
            <consortium name="The Broad Institute Genome Sequencing Center for Infectious Disease"/>
            <person name="Wu L."/>
            <person name="Ma J."/>
        </authorList>
    </citation>
    <scope>NUCLEOTIDE SEQUENCE [LARGE SCALE GENOMIC DNA]</scope>
    <source>
        <strain evidence="3">CGMCC 1.12942</strain>
    </source>
</reference>
<dbReference type="RefSeq" id="WP_379864459.1">
    <property type="nucleotide sequence ID" value="NZ_JBHTBW010000020.1"/>
</dbReference>
<gene>
    <name evidence="2" type="ORF">ACFQNG_08375</name>
</gene>
<feature type="chain" id="PRO_5045575328" evidence="1">
    <location>
        <begin position="25"/>
        <end position="164"/>
    </location>
</feature>
<dbReference type="EMBL" id="JBHTBW010000020">
    <property type="protein sequence ID" value="MFC7441170.1"/>
    <property type="molecule type" value="Genomic_DNA"/>
</dbReference>
<feature type="signal peptide" evidence="1">
    <location>
        <begin position="1"/>
        <end position="24"/>
    </location>
</feature>
<evidence type="ECO:0000256" key="1">
    <source>
        <dbReference type="SAM" id="SignalP"/>
    </source>
</evidence>
<proteinExistence type="predicted"/>
<name>A0ABW2RJP2_9BACL</name>
<evidence type="ECO:0000313" key="3">
    <source>
        <dbReference type="Proteomes" id="UP001596500"/>
    </source>
</evidence>
<keyword evidence="3" id="KW-1185">Reference proteome</keyword>
<evidence type="ECO:0000313" key="2">
    <source>
        <dbReference type="EMBL" id="MFC7441170.1"/>
    </source>
</evidence>
<protein>
    <submittedName>
        <fullName evidence="2">TolB family protein</fullName>
    </submittedName>
</protein>